<gene>
    <name evidence="3" type="ORF">EZM97_06130</name>
</gene>
<evidence type="ECO:0000256" key="1">
    <source>
        <dbReference type="SAM" id="MobiDB-lite"/>
    </source>
</evidence>
<accession>A0A4R0YUD2</accession>
<comment type="caution">
    <text evidence="3">The sequence shown here is derived from an EMBL/GenBank/DDBJ whole genome shotgun (WGS) entry which is preliminary data.</text>
</comment>
<organism evidence="3 4">
    <name type="scientific">Dyella soli</name>
    <dbReference type="NCBI Taxonomy" id="522319"/>
    <lineage>
        <taxon>Bacteria</taxon>
        <taxon>Pseudomonadati</taxon>
        <taxon>Pseudomonadota</taxon>
        <taxon>Gammaproteobacteria</taxon>
        <taxon>Lysobacterales</taxon>
        <taxon>Rhodanobacteraceae</taxon>
        <taxon>Dyella</taxon>
    </lineage>
</organism>
<evidence type="ECO:0000256" key="2">
    <source>
        <dbReference type="SAM" id="SignalP"/>
    </source>
</evidence>
<feature type="compositionally biased region" description="Polar residues" evidence="1">
    <location>
        <begin position="50"/>
        <end position="60"/>
    </location>
</feature>
<feature type="signal peptide" evidence="2">
    <location>
        <begin position="1"/>
        <end position="18"/>
    </location>
</feature>
<protein>
    <submittedName>
        <fullName evidence="3">Uncharacterized protein</fullName>
    </submittedName>
</protein>
<dbReference type="AlphaFoldDB" id="A0A4R0YUD2"/>
<dbReference type="EMBL" id="SJTG01000001">
    <property type="protein sequence ID" value="TCI12892.1"/>
    <property type="molecule type" value="Genomic_DNA"/>
</dbReference>
<evidence type="ECO:0000313" key="3">
    <source>
        <dbReference type="EMBL" id="TCI12892.1"/>
    </source>
</evidence>
<proteinExistence type="predicted"/>
<feature type="compositionally biased region" description="Low complexity" evidence="1">
    <location>
        <begin position="24"/>
        <end position="40"/>
    </location>
</feature>
<dbReference type="Proteomes" id="UP000291822">
    <property type="component" value="Unassembled WGS sequence"/>
</dbReference>
<sequence length="151" mass="14687">MHRPTLFALCASAALTLAACHSSDQDATSDTAPAAPHSAPAIPPSHPAVTPSTAPASTVNAPAMSGTAAQGGTPAASLGEDHPAARDACLAAVAKETNLDSSTLKVTDVAAAEAGVGVTITVPGAQAPWTCLADDQGHVQGAKYMGAPAAQ</sequence>
<dbReference type="PROSITE" id="PS51257">
    <property type="entry name" value="PROKAR_LIPOPROTEIN"/>
    <property type="match status" value="1"/>
</dbReference>
<feature type="region of interest" description="Disordered" evidence="1">
    <location>
        <begin position="24"/>
        <end position="81"/>
    </location>
</feature>
<feature type="chain" id="PRO_5020560008" evidence="2">
    <location>
        <begin position="19"/>
        <end position="151"/>
    </location>
</feature>
<keyword evidence="4" id="KW-1185">Reference proteome</keyword>
<keyword evidence="2" id="KW-0732">Signal</keyword>
<reference evidence="3 4" key="1">
    <citation type="submission" date="2019-02" db="EMBL/GenBank/DDBJ databases">
        <title>Dyella amyloliquefaciens sp. nov., isolated from forest soil.</title>
        <authorList>
            <person name="Gao Z.-H."/>
            <person name="Qiu L.-H."/>
        </authorList>
    </citation>
    <scope>NUCLEOTIDE SEQUENCE [LARGE SCALE GENOMIC DNA]</scope>
    <source>
        <strain evidence="3 4">KACC 12747</strain>
    </source>
</reference>
<dbReference type="RefSeq" id="WP_131150326.1">
    <property type="nucleotide sequence ID" value="NZ_SJTG01000001.1"/>
</dbReference>
<name>A0A4R0YUD2_9GAMM</name>
<evidence type="ECO:0000313" key="4">
    <source>
        <dbReference type="Proteomes" id="UP000291822"/>
    </source>
</evidence>